<proteinExistence type="predicted"/>
<feature type="non-terminal residue" evidence="1">
    <location>
        <position position="1"/>
    </location>
</feature>
<accession>X1G098</accession>
<sequence length="94" mass="10489">NDNDDVYRNEENAKVIKTLAATFGYHSVVFDITAADVTGTDTLVIVAEKATADTDAIRIDYMLVIPIGDGEDWGQDLSHANLRTFTKPRRLYVR</sequence>
<evidence type="ECO:0000313" key="1">
    <source>
        <dbReference type="EMBL" id="GAH38230.1"/>
    </source>
</evidence>
<dbReference type="AlphaFoldDB" id="X1G098"/>
<organism evidence="1">
    <name type="scientific">marine sediment metagenome</name>
    <dbReference type="NCBI Taxonomy" id="412755"/>
    <lineage>
        <taxon>unclassified sequences</taxon>
        <taxon>metagenomes</taxon>
        <taxon>ecological metagenomes</taxon>
    </lineage>
</organism>
<dbReference type="EMBL" id="BARU01006882">
    <property type="protein sequence ID" value="GAH38230.1"/>
    <property type="molecule type" value="Genomic_DNA"/>
</dbReference>
<protein>
    <submittedName>
        <fullName evidence="1">Uncharacterized protein</fullName>
    </submittedName>
</protein>
<gene>
    <name evidence="1" type="ORF">S03H2_13563</name>
</gene>
<comment type="caution">
    <text evidence="1">The sequence shown here is derived from an EMBL/GenBank/DDBJ whole genome shotgun (WGS) entry which is preliminary data.</text>
</comment>
<name>X1G098_9ZZZZ</name>
<reference evidence="1" key="1">
    <citation type="journal article" date="2014" name="Front. Microbiol.">
        <title>High frequency of phylogenetically diverse reductive dehalogenase-homologous genes in deep subseafloor sedimentary metagenomes.</title>
        <authorList>
            <person name="Kawai M."/>
            <person name="Futagami T."/>
            <person name="Toyoda A."/>
            <person name="Takaki Y."/>
            <person name="Nishi S."/>
            <person name="Hori S."/>
            <person name="Arai W."/>
            <person name="Tsubouchi T."/>
            <person name="Morono Y."/>
            <person name="Uchiyama I."/>
            <person name="Ito T."/>
            <person name="Fujiyama A."/>
            <person name="Inagaki F."/>
            <person name="Takami H."/>
        </authorList>
    </citation>
    <scope>NUCLEOTIDE SEQUENCE</scope>
    <source>
        <strain evidence="1">Expedition CK06-06</strain>
    </source>
</reference>